<name>A0AAD1XZ92_EUPCR</name>
<comment type="caution">
    <text evidence="1">The sequence shown here is derived from an EMBL/GenBank/DDBJ whole genome shotgun (WGS) entry which is preliminary data.</text>
</comment>
<evidence type="ECO:0000313" key="2">
    <source>
        <dbReference type="Proteomes" id="UP001295684"/>
    </source>
</evidence>
<organism evidence="1 2">
    <name type="scientific">Euplotes crassus</name>
    <dbReference type="NCBI Taxonomy" id="5936"/>
    <lineage>
        <taxon>Eukaryota</taxon>
        <taxon>Sar</taxon>
        <taxon>Alveolata</taxon>
        <taxon>Ciliophora</taxon>
        <taxon>Intramacronucleata</taxon>
        <taxon>Spirotrichea</taxon>
        <taxon>Hypotrichia</taxon>
        <taxon>Euplotida</taxon>
        <taxon>Euplotidae</taxon>
        <taxon>Moneuplotes</taxon>
    </lineage>
</organism>
<dbReference type="EMBL" id="CAMPGE010022560">
    <property type="protein sequence ID" value="CAI2380597.1"/>
    <property type="molecule type" value="Genomic_DNA"/>
</dbReference>
<dbReference type="AlphaFoldDB" id="A0AAD1XZ92"/>
<keyword evidence="2" id="KW-1185">Reference proteome</keyword>
<reference evidence="1" key="1">
    <citation type="submission" date="2023-07" db="EMBL/GenBank/DDBJ databases">
        <authorList>
            <consortium name="AG Swart"/>
            <person name="Singh M."/>
            <person name="Singh A."/>
            <person name="Seah K."/>
            <person name="Emmerich C."/>
        </authorList>
    </citation>
    <scope>NUCLEOTIDE SEQUENCE</scope>
    <source>
        <strain evidence="1">DP1</strain>
    </source>
</reference>
<evidence type="ECO:0000313" key="1">
    <source>
        <dbReference type="EMBL" id="CAI2380597.1"/>
    </source>
</evidence>
<protein>
    <submittedName>
        <fullName evidence="1">Uncharacterized protein</fullName>
    </submittedName>
</protein>
<gene>
    <name evidence="1" type="ORF">ECRASSUSDP1_LOCUS22033</name>
</gene>
<proteinExistence type="predicted"/>
<accession>A0AAD1XZ92</accession>
<dbReference type="Proteomes" id="UP001295684">
    <property type="component" value="Unassembled WGS sequence"/>
</dbReference>
<sequence length="70" mass="8053">MRSKVWSNMCRFRMIVDLIQNSTDSSTTINVSEVFICKINCKGNDVSIIALKCSEIKVLWSIQTSYGWEM</sequence>